<proteinExistence type="predicted"/>
<gene>
    <name evidence="1" type="ORF">H9636_07245</name>
</gene>
<sequence length="70" mass="7788">MGFHREVGEIIMPVEIETFKPVAKCHYKQCDEVLYKGEGYVFDGDVYCSTGCIGEQLIEVGEVVEAVEVA</sequence>
<accession>A0ABR8XAU9</accession>
<dbReference type="Proteomes" id="UP000640930">
    <property type="component" value="Unassembled WGS sequence"/>
</dbReference>
<dbReference type="EMBL" id="JACSQA010000007">
    <property type="protein sequence ID" value="MBD8026453.1"/>
    <property type="molecule type" value="Genomic_DNA"/>
</dbReference>
<evidence type="ECO:0000313" key="2">
    <source>
        <dbReference type="Proteomes" id="UP000640930"/>
    </source>
</evidence>
<comment type="caution">
    <text evidence="1">The sequence shown here is derived from an EMBL/GenBank/DDBJ whole genome shotgun (WGS) entry which is preliminary data.</text>
</comment>
<reference evidence="1 2" key="1">
    <citation type="submission" date="2020-08" db="EMBL/GenBank/DDBJ databases">
        <title>A Genomic Blueprint of the Chicken Gut Microbiome.</title>
        <authorList>
            <person name="Gilroy R."/>
            <person name="Ravi A."/>
            <person name="Getino M."/>
            <person name="Pursley I."/>
            <person name="Horton D.L."/>
            <person name="Alikhan N.-F."/>
            <person name="Baker D."/>
            <person name="Gharbi K."/>
            <person name="Hall N."/>
            <person name="Watson M."/>
            <person name="Adriaenssens E.M."/>
            <person name="Foster-Nyarko E."/>
            <person name="Jarju S."/>
            <person name="Secka A."/>
            <person name="Antonio M."/>
            <person name="Oren A."/>
            <person name="Chaudhuri R."/>
            <person name="La Ragione R.M."/>
            <person name="Hildebrand F."/>
            <person name="Pallen M.J."/>
        </authorList>
    </citation>
    <scope>NUCLEOTIDE SEQUENCE [LARGE SCALE GENOMIC DNA]</scope>
    <source>
        <strain evidence="1 2">Re31</strain>
    </source>
</reference>
<organism evidence="1 2">
    <name type="scientific">Ureibacillus galli</name>
    <dbReference type="NCBI Taxonomy" id="2762222"/>
    <lineage>
        <taxon>Bacteria</taxon>
        <taxon>Bacillati</taxon>
        <taxon>Bacillota</taxon>
        <taxon>Bacilli</taxon>
        <taxon>Bacillales</taxon>
        <taxon>Caryophanaceae</taxon>
        <taxon>Ureibacillus</taxon>
    </lineage>
</organism>
<keyword evidence="2" id="KW-1185">Reference proteome</keyword>
<evidence type="ECO:0000313" key="1">
    <source>
        <dbReference type="EMBL" id="MBD8026453.1"/>
    </source>
</evidence>
<name>A0ABR8XAU9_9BACL</name>
<dbReference type="RefSeq" id="WP_191706953.1">
    <property type="nucleotide sequence ID" value="NZ_JACSQA010000007.1"/>
</dbReference>
<protein>
    <submittedName>
        <fullName evidence="1">Uncharacterized protein</fullName>
    </submittedName>
</protein>